<comment type="catalytic activity">
    <reaction evidence="2">
        <text>2 GTP = 3',3'-c-di-GMP + 2 diphosphate</text>
        <dbReference type="Rhea" id="RHEA:24898"/>
        <dbReference type="ChEBI" id="CHEBI:33019"/>
        <dbReference type="ChEBI" id="CHEBI:37565"/>
        <dbReference type="ChEBI" id="CHEBI:58805"/>
        <dbReference type="EC" id="2.7.7.65"/>
    </reaction>
</comment>
<dbReference type="InterPro" id="IPR043128">
    <property type="entry name" value="Rev_trsase/Diguanyl_cyclase"/>
</dbReference>
<comment type="caution">
    <text evidence="4">The sequence shown here is derived from an EMBL/GenBank/DDBJ whole genome shotgun (WGS) entry which is preliminary data.</text>
</comment>
<name>A0ABS9X6I2_9GAMM</name>
<evidence type="ECO:0000313" key="4">
    <source>
        <dbReference type="EMBL" id="MCI2285843.1"/>
    </source>
</evidence>
<dbReference type="InterPro" id="IPR029787">
    <property type="entry name" value="Nucleotide_cyclase"/>
</dbReference>
<dbReference type="PANTHER" id="PTHR45138">
    <property type="entry name" value="REGULATORY COMPONENTS OF SENSORY TRANSDUCTION SYSTEM"/>
    <property type="match status" value="1"/>
</dbReference>
<feature type="domain" description="GGDEF" evidence="3">
    <location>
        <begin position="1"/>
        <end position="87"/>
    </location>
</feature>
<dbReference type="SUPFAM" id="SSF55073">
    <property type="entry name" value="Nucleotide cyclase"/>
    <property type="match status" value="1"/>
</dbReference>
<evidence type="ECO:0000313" key="5">
    <source>
        <dbReference type="Proteomes" id="UP001139646"/>
    </source>
</evidence>
<dbReference type="Pfam" id="PF00990">
    <property type="entry name" value="GGDEF"/>
    <property type="match status" value="1"/>
</dbReference>
<sequence>MCCAGWGRIFIYFARNTCRKCLPLAEKIQRNVQNNFVDFEGESISVTVSMGIEQSNGNRTIDEIVNSADKYLYQAKNSGRNKIYPKY</sequence>
<evidence type="ECO:0000256" key="1">
    <source>
        <dbReference type="ARBA" id="ARBA00012528"/>
    </source>
</evidence>
<reference evidence="4" key="1">
    <citation type="submission" date="2022-01" db="EMBL/GenBank/DDBJ databases">
        <title>Colwellia maritima, isolated from seawater.</title>
        <authorList>
            <person name="Kristyanto S."/>
            <person name="Jung J."/>
            <person name="Jeon C.O."/>
        </authorList>
    </citation>
    <scope>NUCLEOTIDE SEQUENCE</scope>
    <source>
        <strain evidence="4">MSW7</strain>
    </source>
</reference>
<dbReference type="Proteomes" id="UP001139646">
    <property type="component" value="Unassembled WGS sequence"/>
</dbReference>
<dbReference type="InterPro" id="IPR050469">
    <property type="entry name" value="Diguanylate_Cyclase"/>
</dbReference>
<accession>A0ABS9X6I2</accession>
<evidence type="ECO:0000256" key="2">
    <source>
        <dbReference type="ARBA" id="ARBA00034247"/>
    </source>
</evidence>
<gene>
    <name evidence="4" type="ORF">L3081_23745</name>
</gene>
<keyword evidence="4" id="KW-0548">Nucleotidyltransferase</keyword>
<organism evidence="4 5">
    <name type="scientific">Colwellia maritima</name>
    <dbReference type="NCBI Taxonomy" id="2912588"/>
    <lineage>
        <taxon>Bacteria</taxon>
        <taxon>Pseudomonadati</taxon>
        <taxon>Pseudomonadota</taxon>
        <taxon>Gammaproteobacteria</taxon>
        <taxon>Alteromonadales</taxon>
        <taxon>Colwelliaceae</taxon>
        <taxon>Colwellia</taxon>
    </lineage>
</organism>
<dbReference type="PANTHER" id="PTHR45138:SF9">
    <property type="entry name" value="DIGUANYLATE CYCLASE DGCM-RELATED"/>
    <property type="match status" value="1"/>
</dbReference>
<keyword evidence="4" id="KW-0808">Transferase</keyword>
<dbReference type="PROSITE" id="PS50887">
    <property type="entry name" value="GGDEF"/>
    <property type="match status" value="1"/>
</dbReference>
<dbReference type="Gene3D" id="3.30.70.270">
    <property type="match status" value="1"/>
</dbReference>
<dbReference type="NCBIfam" id="TIGR00254">
    <property type="entry name" value="GGDEF"/>
    <property type="match status" value="1"/>
</dbReference>
<keyword evidence="5" id="KW-1185">Reference proteome</keyword>
<proteinExistence type="predicted"/>
<dbReference type="GO" id="GO:0052621">
    <property type="term" value="F:diguanylate cyclase activity"/>
    <property type="evidence" value="ECO:0007669"/>
    <property type="project" value="UniProtKB-EC"/>
</dbReference>
<dbReference type="EC" id="2.7.7.65" evidence="1"/>
<dbReference type="EMBL" id="JAKKSL010000006">
    <property type="protein sequence ID" value="MCI2285843.1"/>
    <property type="molecule type" value="Genomic_DNA"/>
</dbReference>
<evidence type="ECO:0000259" key="3">
    <source>
        <dbReference type="PROSITE" id="PS50887"/>
    </source>
</evidence>
<protein>
    <recommendedName>
        <fullName evidence="1">diguanylate cyclase</fullName>
        <ecNumber evidence="1">2.7.7.65</ecNumber>
    </recommendedName>
</protein>
<dbReference type="InterPro" id="IPR000160">
    <property type="entry name" value="GGDEF_dom"/>
</dbReference>